<dbReference type="PROSITE" id="PS51118">
    <property type="entry name" value="HTH_HXLR"/>
    <property type="match status" value="1"/>
</dbReference>
<reference evidence="5" key="1">
    <citation type="submission" date="2020-08" db="EMBL/GenBank/DDBJ databases">
        <title>Novel species isolated from subtropical streams in China.</title>
        <authorList>
            <person name="Lu H."/>
        </authorList>
    </citation>
    <scope>NUCLEOTIDE SEQUENCE</scope>
    <source>
        <strain evidence="5">LX22W</strain>
    </source>
</reference>
<evidence type="ECO:0000256" key="3">
    <source>
        <dbReference type="ARBA" id="ARBA00023163"/>
    </source>
</evidence>
<gene>
    <name evidence="5" type="ORF">H8K36_11425</name>
</gene>
<evidence type="ECO:0000259" key="4">
    <source>
        <dbReference type="PROSITE" id="PS51118"/>
    </source>
</evidence>
<dbReference type="InterPro" id="IPR036388">
    <property type="entry name" value="WH-like_DNA-bd_sf"/>
</dbReference>
<comment type="caution">
    <text evidence="5">The sequence shown here is derived from an EMBL/GenBank/DDBJ whole genome shotgun (WGS) entry which is preliminary data.</text>
</comment>
<dbReference type="SUPFAM" id="SSF46785">
    <property type="entry name" value="Winged helix' DNA-binding domain"/>
    <property type="match status" value="1"/>
</dbReference>
<dbReference type="GO" id="GO:0003677">
    <property type="term" value="F:DNA binding"/>
    <property type="evidence" value="ECO:0007669"/>
    <property type="project" value="UniProtKB-KW"/>
</dbReference>
<keyword evidence="2" id="KW-0238">DNA-binding</keyword>
<dbReference type="InterPro" id="IPR002577">
    <property type="entry name" value="HTH_HxlR"/>
</dbReference>
<proteinExistence type="predicted"/>
<evidence type="ECO:0000256" key="2">
    <source>
        <dbReference type="ARBA" id="ARBA00023125"/>
    </source>
</evidence>
<keyword evidence="1" id="KW-0805">Transcription regulation</keyword>
<dbReference type="PANTHER" id="PTHR33204">
    <property type="entry name" value="TRANSCRIPTIONAL REGULATOR, MARR FAMILY"/>
    <property type="match status" value="1"/>
</dbReference>
<sequence length="160" mass="18074">MSKKAEVATTSIACPLARTARLVGDEWILLILRELFKRPHKFDELQKASGAATNILTNRLQRMMEAGMIKKTPYQERPLRYEYKLARAGYAMLPMLLEMMRYSEDYFPSAEEAPNQLRHVDCGQLTKAGQRCSHCGGELSIHNLRMEPTKPSQAEAAASS</sequence>
<evidence type="ECO:0000256" key="1">
    <source>
        <dbReference type="ARBA" id="ARBA00023015"/>
    </source>
</evidence>
<feature type="domain" description="HTH hxlR-type" evidence="4">
    <location>
        <begin position="14"/>
        <end position="111"/>
    </location>
</feature>
<dbReference type="Proteomes" id="UP000627446">
    <property type="component" value="Unassembled WGS sequence"/>
</dbReference>
<dbReference type="InterPro" id="IPR036390">
    <property type="entry name" value="WH_DNA-bd_sf"/>
</dbReference>
<dbReference type="PANTHER" id="PTHR33204:SF18">
    <property type="entry name" value="TRANSCRIPTIONAL REGULATORY PROTEIN"/>
    <property type="match status" value="1"/>
</dbReference>
<keyword evidence="3" id="KW-0804">Transcription</keyword>
<accession>A0A923HRJ8</accession>
<dbReference type="Gene3D" id="1.10.10.10">
    <property type="entry name" value="Winged helix-like DNA-binding domain superfamily/Winged helix DNA-binding domain"/>
    <property type="match status" value="1"/>
</dbReference>
<organism evidence="5 6">
    <name type="scientific">Undibacterium nitidum</name>
    <dbReference type="NCBI Taxonomy" id="2762298"/>
    <lineage>
        <taxon>Bacteria</taxon>
        <taxon>Pseudomonadati</taxon>
        <taxon>Pseudomonadota</taxon>
        <taxon>Betaproteobacteria</taxon>
        <taxon>Burkholderiales</taxon>
        <taxon>Oxalobacteraceae</taxon>
        <taxon>Undibacterium</taxon>
    </lineage>
</organism>
<evidence type="ECO:0000313" key="5">
    <source>
        <dbReference type="EMBL" id="MBC3881990.1"/>
    </source>
</evidence>
<evidence type="ECO:0000313" key="6">
    <source>
        <dbReference type="Proteomes" id="UP000627446"/>
    </source>
</evidence>
<dbReference type="RefSeq" id="WP_186916355.1">
    <property type="nucleotide sequence ID" value="NZ_JACOFZ010000003.1"/>
</dbReference>
<dbReference type="Pfam" id="PF01638">
    <property type="entry name" value="HxlR"/>
    <property type="match status" value="1"/>
</dbReference>
<protein>
    <submittedName>
        <fullName evidence="5">Helix-turn-helix transcriptional regulator</fullName>
    </submittedName>
</protein>
<dbReference type="AlphaFoldDB" id="A0A923HRJ8"/>
<name>A0A923HRJ8_9BURK</name>
<dbReference type="EMBL" id="JACOFZ010000003">
    <property type="protein sequence ID" value="MBC3881990.1"/>
    <property type="molecule type" value="Genomic_DNA"/>
</dbReference>
<keyword evidence="6" id="KW-1185">Reference proteome</keyword>